<feature type="chain" id="PRO_5019226204" evidence="1">
    <location>
        <begin position="27"/>
        <end position="89"/>
    </location>
</feature>
<protein>
    <submittedName>
        <fullName evidence="2">Uncharacterized protein</fullName>
    </submittedName>
</protein>
<dbReference type="EMBL" id="NKCI01000006">
    <property type="protein sequence ID" value="RSL71495.1"/>
    <property type="molecule type" value="Genomic_DNA"/>
</dbReference>
<organism evidence="2 3">
    <name type="scientific">Fusarium duplospermum</name>
    <dbReference type="NCBI Taxonomy" id="1325734"/>
    <lineage>
        <taxon>Eukaryota</taxon>
        <taxon>Fungi</taxon>
        <taxon>Dikarya</taxon>
        <taxon>Ascomycota</taxon>
        <taxon>Pezizomycotina</taxon>
        <taxon>Sordariomycetes</taxon>
        <taxon>Hypocreomycetidae</taxon>
        <taxon>Hypocreales</taxon>
        <taxon>Nectriaceae</taxon>
        <taxon>Fusarium</taxon>
        <taxon>Fusarium solani species complex</taxon>
    </lineage>
</organism>
<name>A0A428R1M8_9HYPO</name>
<comment type="caution">
    <text evidence="2">The sequence shown here is derived from an EMBL/GenBank/DDBJ whole genome shotgun (WGS) entry which is preliminary data.</text>
</comment>
<feature type="signal peptide" evidence="1">
    <location>
        <begin position="1"/>
        <end position="26"/>
    </location>
</feature>
<evidence type="ECO:0000313" key="3">
    <source>
        <dbReference type="Proteomes" id="UP000288168"/>
    </source>
</evidence>
<keyword evidence="1" id="KW-0732">Signal</keyword>
<evidence type="ECO:0000313" key="2">
    <source>
        <dbReference type="EMBL" id="RSL71495.1"/>
    </source>
</evidence>
<sequence>MTGAAIAKNLKKLVLAIVALSSVALAVPSEPTVQNPGLQIRGDCYGYSNSTDCFKGRYQEICTRVSNFHKLGCRVQRTMECNEACAEDE</sequence>
<dbReference type="AlphaFoldDB" id="A0A428R1M8"/>
<gene>
    <name evidence="2" type="ORF">CEP54_001273</name>
</gene>
<evidence type="ECO:0000256" key="1">
    <source>
        <dbReference type="SAM" id="SignalP"/>
    </source>
</evidence>
<accession>A0A428R1M8</accession>
<dbReference type="OrthoDB" id="5085394at2759"/>
<proteinExistence type="predicted"/>
<keyword evidence="3" id="KW-1185">Reference proteome</keyword>
<dbReference type="Proteomes" id="UP000288168">
    <property type="component" value="Unassembled WGS sequence"/>
</dbReference>
<reference evidence="2 3" key="1">
    <citation type="submission" date="2017-06" db="EMBL/GenBank/DDBJ databases">
        <title>Comparative genomic analysis of Ambrosia Fusariam Clade fungi.</title>
        <authorList>
            <person name="Stajich J.E."/>
            <person name="Carrillo J."/>
            <person name="Kijimoto T."/>
            <person name="Eskalen A."/>
            <person name="O'Donnell K."/>
            <person name="Kasson M."/>
        </authorList>
    </citation>
    <scope>NUCLEOTIDE SEQUENCE [LARGE SCALE GENOMIC DNA]</scope>
    <source>
        <strain evidence="2 3">NRRL62584</strain>
    </source>
</reference>